<evidence type="ECO:0000256" key="8">
    <source>
        <dbReference type="ARBA" id="ARBA00023136"/>
    </source>
</evidence>
<protein>
    <recommendedName>
        <fullName evidence="9">Lipoprotein signal peptidase</fullName>
        <ecNumber evidence="9">3.4.23.36</ecNumber>
    </recommendedName>
    <alternativeName>
        <fullName evidence="9">Prolipoprotein signal peptidase</fullName>
    </alternativeName>
    <alternativeName>
        <fullName evidence="9">Signal peptidase II</fullName>
        <shortName evidence="9">SPase II</shortName>
    </alternativeName>
</protein>
<dbReference type="PANTHER" id="PTHR33695">
    <property type="entry name" value="LIPOPROTEIN SIGNAL PEPTIDASE"/>
    <property type="match status" value="1"/>
</dbReference>
<proteinExistence type="inferred from homology"/>
<evidence type="ECO:0000256" key="4">
    <source>
        <dbReference type="ARBA" id="ARBA00022692"/>
    </source>
</evidence>
<dbReference type="PRINTS" id="PR00781">
    <property type="entry name" value="LIPOSIGPTASE"/>
</dbReference>
<dbReference type="GO" id="GO:0005886">
    <property type="term" value="C:plasma membrane"/>
    <property type="evidence" value="ECO:0007669"/>
    <property type="project" value="UniProtKB-SubCell"/>
</dbReference>
<sequence>MIRKLLMGNLTTVLIAVMLDQLIKAIVVATMPLGSAIPLLPFLALLHARNTGIAFSMFSEFGDVGLSVLAGAVLLIVLFLWVKTPAERKLTHFGLAIIVGGAIGNLIDRVRLGYVVDYVYFHTPAFDFAVFNLADAFITVGAIIILLDEFVVAGLGNRKSADVGRRSD</sequence>
<keyword evidence="4 9" id="KW-0812">Transmembrane</keyword>
<dbReference type="RefSeq" id="WP_207255998.1">
    <property type="nucleotide sequence ID" value="NZ_JAFMPP010000001.1"/>
</dbReference>
<keyword evidence="2 9" id="KW-1003">Cell membrane</keyword>
<feature type="transmembrane region" description="Helical" evidence="9">
    <location>
        <begin position="94"/>
        <end position="116"/>
    </location>
</feature>
<evidence type="ECO:0000256" key="9">
    <source>
        <dbReference type="HAMAP-Rule" id="MF_00161"/>
    </source>
</evidence>
<comment type="pathway">
    <text evidence="9">Protein modification; lipoprotein biosynthesis (signal peptide cleavage).</text>
</comment>
<dbReference type="Proteomes" id="UP000664122">
    <property type="component" value="Unassembled WGS sequence"/>
</dbReference>
<dbReference type="HAMAP" id="MF_00161">
    <property type="entry name" value="LspA"/>
    <property type="match status" value="1"/>
</dbReference>
<evidence type="ECO:0000256" key="10">
    <source>
        <dbReference type="RuleBase" id="RU000594"/>
    </source>
</evidence>
<dbReference type="NCBIfam" id="TIGR00077">
    <property type="entry name" value="lspA"/>
    <property type="match status" value="1"/>
</dbReference>
<organism evidence="12 13">
    <name type="scientific">Jiella flava</name>
    <dbReference type="NCBI Taxonomy" id="2816857"/>
    <lineage>
        <taxon>Bacteria</taxon>
        <taxon>Pseudomonadati</taxon>
        <taxon>Pseudomonadota</taxon>
        <taxon>Alphaproteobacteria</taxon>
        <taxon>Hyphomicrobiales</taxon>
        <taxon>Aurantimonadaceae</taxon>
        <taxon>Jiella</taxon>
    </lineage>
</organism>
<dbReference type="EC" id="3.4.23.36" evidence="9"/>
<dbReference type="InterPro" id="IPR001872">
    <property type="entry name" value="Peptidase_A8"/>
</dbReference>
<feature type="transmembrane region" description="Helical" evidence="9">
    <location>
        <begin position="136"/>
        <end position="156"/>
    </location>
</feature>
<feature type="active site" evidence="9">
    <location>
        <position position="117"/>
    </location>
</feature>
<name>A0A939FSZ9_9HYPH</name>
<keyword evidence="13" id="KW-1185">Reference proteome</keyword>
<keyword evidence="5 9" id="KW-0064">Aspartyl protease</keyword>
<reference evidence="12" key="1">
    <citation type="submission" date="2021-03" db="EMBL/GenBank/DDBJ databases">
        <title>Whole genome sequence of Jiella sp. CQZ9-1.</title>
        <authorList>
            <person name="Tuo L."/>
        </authorList>
    </citation>
    <scope>NUCLEOTIDE SEQUENCE</scope>
    <source>
        <strain evidence="12">CQZ9-1</strain>
    </source>
</reference>
<evidence type="ECO:0000256" key="6">
    <source>
        <dbReference type="ARBA" id="ARBA00022801"/>
    </source>
</evidence>
<evidence type="ECO:0000256" key="5">
    <source>
        <dbReference type="ARBA" id="ARBA00022750"/>
    </source>
</evidence>
<feature type="transmembrane region" description="Helical" evidence="9">
    <location>
        <begin position="64"/>
        <end position="82"/>
    </location>
</feature>
<dbReference type="EMBL" id="JAFMPP010000001">
    <property type="protein sequence ID" value="MBO0661373.1"/>
    <property type="molecule type" value="Genomic_DNA"/>
</dbReference>
<dbReference type="AlphaFoldDB" id="A0A939FSZ9"/>
<comment type="function">
    <text evidence="9 10">This protein specifically catalyzes the removal of signal peptides from prolipoproteins.</text>
</comment>
<gene>
    <name evidence="9" type="primary">lspA</name>
    <name evidence="12" type="ORF">J1C48_02180</name>
</gene>
<keyword evidence="7 9" id="KW-1133">Transmembrane helix</keyword>
<feature type="active site" evidence="9">
    <location>
        <position position="135"/>
    </location>
</feature>
<feature type="transmembrane region" description="Helical" evidence="9">
    <location>
        <begin position="21"/>
        <end position="44"/>
    </location>
</feature>
<dbReference type="GO" id="GO:0006508">
    <property type="term" value="P:proteolysis"/>
    <property type="evidence" value="ECO:0007669"/>
    <property type="project" value="UniProtKB-KW"/>
</dbReference>
<comment type="caution">
    <text evidence="12">The sequence shown here is derived from an EMBL/GenBank/DDBJ whole genome shotgun (WGS) entry which is preliminary data.</text>
</comment>
<keyword evidence="6 9" id="KW-0378">Hydrolase</keyword>
<comment type="subcellular location">
    <subcellularLocation>
        <location evidence="9">Cell membrane</location>
        <topology evidence="9">Multi-pass membrane protein</topology>
    </subcellularLocation>
</comment>
<evidence type="ECO:0000256" key="2">
    <source>
        <dbReference type="ARBA" id="ARBA00022475"/>
    </source>
</evidence>
<dbReference type="GO" id="GO:0004190">
    <property type="term" value="F:aspartic-type endopeptidase activity"/>
    <property type="evidence" value="ECO:0007669"/>
    <property type="project" value="UniProtKB-UniRule"/>
</dbReference>
<evidence type="ECO:0000313" key="13">
    <source>
        <dbReference type="Proteomes" id="UP000664122"/>
    </source>
</evidence>
<accession>A0A939FSZ9</accession>
<comment type="catalytic activity">
    <reaction evidence="9 10">
        <text>Release of signal peptides from bacterial membrane prolipoproteins. Hydrolyzes -Xaa-Yaa-Zaa-|-(S,diacylglyceryl)Cys-, in which Xaa is hydrophobic (preferably Leu), and Yaa (Ala or Ser) and Zaa (Gly or Ala) have small, neutral side chains.</text>
        <dbReference type="EC" id="3.4.23.36"/>
    </reaction>
</comment>
<evidence type="ECO:0000256" key="7">
    <source>
        <dbReference type="ARBA" id="ARBA00022989"/>
    </source>
</evidence>
<keyword evidence="8 9" id="KW-0472">Membrane</keyword>
<dbReference type="PROSITE" id="PS00855">
    <property type="entry name" value="SPASE_II"/>
    <property type="match status" value="1"/>
</dbReference>
<evidence type="ECO:0000313" key="12">
    <source>
        <dbReference type="EMBL" id="MBO0661373.1"/>
    </source>
</evidence>
<dbReference type="Pfam" id="PF01252">
    <property type="entry name" value="Peptidase_A8"/>
    <property type="match status" value="1"/>
</dbReference>
<evidence type="ECO:0000256" key="3">
    <source>
        <dbReference type="ARBA" id="ARBA00022670"/>
    </source>
</evidence>
<keyword evidence="3 9" id="KW-0645">Protease</keyword>
<evidence type="ECO:0000256" key="1">
    <source>
        <dbReference type="ARBA" id="ARBA00006139"/>
    </source>
</evidence>
<comment type="similarity">
    <text evidence="1 9 11">Belongs to the peptidase A8 family.</text>
</comment>
<dbReference type="PANTHER" id="PTHR33695:SF1">
    <property type="entry name" value="LIPOPROTEIN SIGNAL PEPTIDASE"/>
    <property type="match status" value="1"/>
</dbReference>
<evidence type="ECO:0000256" key="11">
    <source>
        <dbReference type="RuleBase" id="RU004181"/>
    </source>
</evidence>